<dbReference type="NCBIfam" id="TIGR00259">
    <property type="entry name" value="thylakoid_BtpA"/>
    <property type="match status" value="1"/>
</dbReference>
<dbReference type="Pfam" id="PF03437">
    <property type="entry name" value="BtpA"/>
    <property type="match status" value="1"/>
</dbReference>
<dbReference type="SUPFAM" id="SSF51366">
    <property type="entry name" value="Ribulose-phoshate binding barrel"/>
    <property type="match status" value="1"/>
</dbReference>
<sequence length="279" mass="31121">MKIIGVIHLPPLPGSPGYNGLKTSDYVNYVLNEAEKVLKAGLNGVIIENYMDYPYSVRLTNIEALNVLEKVVYSVKEEYSDLIVGVNVLRNSSIESVEIACRTGIDFIRINAYYEPLFTPEGYLKPVARLVWNKIRERNCCVKIYADVNVKHSRKIFDFVEALYNTCLRGRVHGVIITGIATGFETPVHKVFIAKNICRDREIWVGSGVSINNIGKYVGLADGIIVGTSIKENGLTSNPIDYVKALKLVEKARKYERIVSKQIGLMKSVGGSINSLHTH</sequence>
<name>A0A7C4DA83_STAMA</name>
<dbReference type="InterPro" id="IPR011060">
    <property type="entry name" value="RibuloseP-bd_barrel"/>
</dbReference>
<gene>
    <name evidence="2" type="ORF">ENU14_04360</name>
</gene>
<dbReference type="PANTHER" id="PTHR21381">
    <property type="entry name" value="ZGC:162297"/>
    <property type="match status" value="1"/>
</dbReference>
<dbReference type="PIRSF" id="PIRSF005956">
    <property type="entry name" value="BtpA"/>
    <property type="match status" value="1"/>
</dbReference>
<dbReference type="PANTHER" id="PTHR21381:SF3">
    <property type="entry name" value="SGC REGION PROTEIN SGCQ-RELATED"/>
    <property type="match status" value="1"/>
</dbReference>
<organism evidence="2">
    <name type="scientific">Staphylothermus marinus</name>
    <dbReference type="NCBI Taxonomy" id="2280"/>
    <lineage>
        <taxon>Archaea</taxon>
        <taxon>Thermoproteota</taxon>
        <taxon>Thermoprotei</taxon>
        <taxon>Desulfurococcales</taxon>
        <taxon>Desulfurococcaceae</taxon>
        <taxon>Staphylothermus</taxon>
    </lineage>
</organism>
<reference evidence="2" key="1">
    <citation type="journal article" date="2020" name="mSystems">
        <title>Genome- and Community-Level Interaction Insights into Carbon Utilization and Element Cycling Functions of Hydrothermarchaeota in Hydrothermal Sediment.</title>
        <authorList>
            <person name="Zhou Z."/>
            <person name="Liu Y."/>
            <person name="Xu W."/>
            <person name="Pan J."/>
            <person name="Luo Z.H."/>
            <person name="Li M."/>
        </authorList>
    </citation>
    <scope>NUCLEOTIDE SEQUENCE [LARGE SCALE GENOMIC DNA]</scope>
    <source>
        <strain evidence="2">SpSt-642</strain>
    </source>
</reference>
<proteinExistence type="inferred from homology"/>
<accession>A0A7C4DA83</accession>
<evidence type="ECO:0000313" key="2">
    <source>
        <dbReference type="EMBL" id="HGM58798.1"/>
    </source>
</evidence>
<dbReference type="EMBL" id="DTBJ01000033">
    <property type="protein sequence ID" value="HGM58798.1"/>
    <property type="molecule type" value="Genomic_DNA"/>
</dbReference>
<protein>
    <submittedName>
        <fullName evidence="2">BtpA/SgcQ family protein</fullName>
    </submittedName>
</protein>
<evidence type="ECO:0000256" key="1">
    <source>
        <dbReference type="ARBA" id="ARBA00006007"/>
    </source>
</evidence>
<dbReference type="AlphaFoldDB" id="A0A7C4DA83"/>
<comment type="caution">
    <text evidence="2">The sequence shown here is derived from an EMBL/GenBank/DDBJ whole genome shotgun (WGS) entry which is preliminary data.</text>
</comment>
<dbReference type="InterPro" id="IPR005137">
    <property type="entry name" value="BtpA"/>
</dbReference>
<comment type="similarity">
    <text evidence="1">Belongs to the BtpA family.</text>
</comment>